<evidence type="ECO:0000256" key="11">
    <source>
        <dbReference type="ARBA" id="ARBA00048179"/>
    </source>
</evidence>
<keyword evidence="6" id="KW-0479">Metal-binding</keyword>
<organism evidence="14 15">
    <name type="scientific">Coccomyxa subellipsoidea</name>
    <dbReference type="NCBI Taxonomy" id="248742"/>
    <lineage>
        <taxon>Eukaryota</taxon>
        <taxon>Viridiplantae</taxon>
        <taxon>Chlorophyta</taxon>
        <taxon>core chlorophytes</taxon>
        <taxon>Trebouxiophyceae</taxon>
        <taxon>Trebouxiophyceae incertae sedis</taxon>
        <taxon>Coccomyxaceae</taxon>
        <taxon>Coccomyxa</taxon>
    </lineage>
</organism>
<dbReference type="EMBL" id="JALJOT010000007">
    <property type="protein sequence ID" value="KAK9909172.1"/>
    <property type="molecule type" value="Genomic_DNA"/>
</dbReference>
<comment type="pathway">
    <text evidence="2">Cofactor biosynthesis; thiamine diphosphate biosynthesis.</text>
</comment>
<comment type="subunit">
    <text evidence="4">Homodimer.</text>
</comment>
<evidence type="ECO:0000256" key="8">
    <source>
        <dbReference type="ARBA" id="ARBA00022977"/>
    </source>
</evidence>
<accession>A0ABR2YQU5</accession>
<sequence length="330" mass="35878">MVTPITLALDWDLNTNHSGFVVAKAKNYYTNEELDLSLVSPGSEYTPPADLVRGGKATFGITPSETVLSSLTRNSPLKAIATLLEDDTSAIVTLKSSGLDRPSKLDGKIYASYAARYEGRIVQEIIRADNGEGNFTEATPAVMGIWDTLLKAKADATWIFTGWEGIDAQIKGVELNVFKLADYGIPYGYTPVLVALPETLREKPEVVRAFLRATSRGFQYAAEHPAEAAQYLLAATPEGMDKKLAVASQAVVSKHYLDAAGRWGHMRADRWDKFLDWLGEKGLLTSAMPSRTPVEGVSASLDDLRSGKAGEQIPRSSINSADLFTNEFLA</sequence>
<evidence type="ECO:0000259" key="13">
    <source>
        <dbReference type="Pfam" id="PF09084"/>
    </source>
</evidence>
<feature type="domain" description="SsuA/THI5-like" evidence="13">
    <location>
        <begin position="14"/>
        <end position="228"/>
    </location>
</feature>
<gene>
    <name evidence="14" type="ORF">WJX75_008243</name>
</gene>
<evidence type="ECO:0000256" key="2">
    <source>
        <dbReference type="ARBA" id="ARBA00004948"/>
    </source>
</evidence>
<comment type="catalytic activity">
    <reaction evidence="11">
        <text>N(6)-(pyridoxal phosphate)-L-lysyl-[4-amino-5-hydroxymethyl-2-methylpyrimidine phosphate synthase] + L-histidyl-[4-amino-5-hydroxymethyl-2-methylpyrimidine phosphate synthase] + 2 Fe(3+) + 4 H2O = L-lysyl-[4-amino-5-hydroxymethyl-2-methylpyrimidine phosphate synthase] + (2S)-2-amino-5-hydroxy-4-oxopentanoyl-[4-amino-5-hydroxymethyl-2-methylpyrimidine phosphate synthase] + 4-amino-2-methyl-5-(phosphooxymethyl)pyrimidine + 3-oxopropanoate + 2 Fe(2+) + 2 H(+)</text>
        <dbReference type="Rhea" id="RHEA:65756"/>
        <dbReference type="Rhea" id="RHEA-COMP:16892"/>
        <dbReference type="Rhea" id="RHEA-COMP:16893"/>
        <dbReference type="Rhea" id="RHEA-COMP:16894"/>
        <dbReference type="Rhea" id="RHEA-COMP:16895"/>
        <dbReference type="ChEBI" id="CHEBI:15377"/>
        <dbReference type="ChEBI" id="CHEBI:15378"/>
        <dbReference type="ChEBI" id="CHEBI:29033"/>
        <dbReference type="ChEBI" id="CHEBI:29034"/>
        <dbReference type="ChEBI" id="CHEBI:29969"/>
        <dbReference type="ChEBI" id="CHEBI:29979"/>
        <dbReference type="ChEBI" id="CHEBI:33190"/>
        <dbReference type="ChEBI" id="CHEBI:58354"/>
        <dbReference type="ChEBI" id="CHEBI:143915"/>
        <dbReference type="ChEBI" id="CHEBI:157692"/>
    </reaction>
    <physiologicalReaction direction="left-to-right" evidence="11">
        <dbReference type="Rhea" id="RHEA:65757"/>
    </physiologicalReaction>
</comment>
<comment type="similarity">
    <text evidence="3">Belongs to the NMT1/THI5 family.</text>
</comment>
<evidence type="ECO:0000256" key="10">
    <source>
        <dbReference type="ARBA" id="ARBA00033171"/>
    </source>
</evidence>
<keyword evidence="5" id="KW-0808">Transferase</keyword>
<dbReference type="Gene3D" id="3.40.190.10">
    <property type="entry name" value="Periplasmic binding protein-like II"/>
    <property type="match status" value="2"/>
</dbReference>
<evidence type="ECO:0000256" key="9">
    <source>
        <dbReference type="ARBA" id="ARBA00023004"/>
    </source>
</evidence>
<evidence type="ECO:0000256" key="1">
    <source>
        <dbReference type="ARBA" id="ARBA00003469"/>
    </source>
</evidence>
<name>A0ABR2YQU5_9CHLO</name>
<evidence type="ECO:0000256" key="6">
    <source>
        <dbReference type="ARBA" id="ARBA00022723"/>
    </source>
</evidence>
<proteinExistence type="inferred from homology"/>
<keyword evidence="8" id="KW-0784">Thiamine biosynthesis</keyword>
<protein>
    <recommendedName>
        <fullName evidence="10">Thiamine pyrimidine synthase</fullName>
    </recommendedName>
</protein>
<reference evidence="14 15" key="1">
    <citation type="journal article" date="2024" name="Nat. Commun.">
        <title>Phylogenomics reveals the evolutionary origins of lichenization in chlorophyte algae.</title>
        <authorList>
            <person name="Puginier C."/>
            <person name="Libourel C."/>
            <person name="Otte J."/>
            <person name="Skaloud P."/>
            <person name="Haon M."/>
            <person name="Grisel S."/>
            <person name="Petersen M."/>
            <person name="Berrin J.G."/>
            <person name="Delaux P.M."/>
            <person name="Dal Grande F."/>
            <person name="Keller J."/>
        </authorList>
    </citation>
    <scope>NUCLEOTIDE SEQUENCE [LARGE SCALE GENOMIC DNA]</scope>
    <source>
        <strain evidence="14 15">SAG 216-7</strain>
    </source>
</reference>
<evidence type="ECO:0000313" key="14">
    <source>
        <dbReference type="EMBL" id="KAK9909172.1"/>
    </source>
</evidence>
<evidence type="ECO:0000313" key="15">
    <source>
        <dbReference type="Proteomes" id="UP001491310"/>
    </source>
</evidence>
<evidence type="ECO:0000256" key="12">
    <source>
        <dbReference type="SAM" id="MobiDB-lite"/>
    </source>
</evidence>
<dbReference type="InterPro" id="IPR027939">
    <property type="entry name" value="NMT1/THI5"/>
</dbReference>
<keyword evidence="9" id="KW-0408">Iron</keyword>
<keyword evidence="15" id="KW-1185">Reference proteome</keyword>
<evidence type="ECO:0000256" key="4">
    <source>
        <dbReference type="ARBA" id="ARBA00011738"/>
    </source>
</evidence>
<dbReference type="Proteomes" id="UP001491310">
    <property type="component" value="Unassembled WGS sequence"/>
</dbReference>
<comment type="caution">
    <text evidence="14">The sequence shown here is derived from an EMBL/GenBank/DDBJ whole genome shotgun (WGS) entry which is preliminary data.</text>
</comment>
<keyword evidence="7" id="KW-0663">Pyridoxal phosphate</keyword>
<feature type="region of interest" description="Disordered" evidence="12">
    <location>
        <begin position="293"/>
        <end position="312"/>
    </location>
</feature>
<dbReference type="PANTHER" id="PTHR31528:SF1">
    <property type="entry name" value="4-AMINO-5-HYDROXYMETHYL-2-METHYLPYRIMIDINE PHOSPHATE SYNTHASE THI11-RELATED"/>
    <property type="match status" value="1"/>
</dbReference>
<dbReference type="Pfam" id="PF09084">
    <property type="entry name" value="NMT1"/>
    <property type="match status" value="1"/>
</dbReference>
<comment type="function">
    <text evidence="1">Responsible for the formation of the pyrimidine heterocycle in the thiamine biosynthesis pathway. Catalyzes the formation of hydroxymethylpyrimidine phosphate (HMP-P) from histidine and pyridoxal phosphate (PLP). The protein uses PLP and the active site histidine to form HMP-P, generating an inactive enzyme. The enzyme can only undergo a single turnover, which suggests it is a suicide enzyme.</text>
</comment>
<evidence type="ECO:0000256" key="5">
    <source>
        <dbReference type="ARBA" id="ARBA00022679"/>
    </source>
</evidence>
<dbReference type="PANTHER" id="PTHR31528">
    <property type="entry name" value="4-AMINO-5-HYDROXYMETHYL-2-METHYLPYRIMIDINE PHOSPHATE SYNTHASE THI11-RELATED"/>
    <property type="match status" value="1"/>
</dbReference>
<dbReference type="SUPFAM" id="SSF53850">
    <property type="entry name" value="Periplasmic binding protein-like II"/>
    <property type="match status" value="1"/>
</dbReference>
<evidence type="ECO:0000256" key="3">
    <source>
        <dbReference type="ARBA" id="ARBA00009406"/>
    </source>
</evidence>
<dbReference type="InterPro" id="IPR015168">
    <property type="entry name" value="SsuA/THI5"/>
</dbReference>
<evidence type="ECO:0000256" key="7">
    <source>
        <dbReference type="ARBA" id="ARBA00022898"/>
    </source>
</evidence>